<keyword evidence="6 12" id="KW-0378">Hydrolase</keyword>
<sequence length="383" mass="43573">MNTLKKILFVDRDGTLILEPEDEQIDSFAKLIFYPKALQYLPKIAAELDYELVMVTNQDGLGTDSYPEDTFWPVQNFVLKTFENEGVKFSNIVVDRTFARDNAPTRKPGTALLTEYFDETKYDLKNSFTIGDRKNDVLLARNLGAKSIWLNANNNLGGHEEVNQSAHDELKDVVALETTDWQQIYEFLKVGERVGEHRRTTKETDIHIKINLDGKGDAKISTGLHFFDHMLDQIARHGSIDMELTAKGDLHIDEHHTIEDTGIALGELFATTLGDKRGIERYGFCLPMDDCLAQVAIDFGGRNWLMWEADFKREKIGEMPTEMFYHFFKSFSDAAKCNLNIKAEGINEHHKIEAIFKAFAKAIKMAVKRDVNNMVLPSTKGVL</sequence>
<dbReference type="GO" id="GO:0005737">
    <property type="term" value="C:cytoplasm"/>
    <property type="evidence" value="ECO:0007669"/>
    <property type="project" value="UniProtKB-SubCell"/>
</dbReference>
<comment type="pathway">
    <text evidence="2 12">Amino-acid biosynthesis; L-histidine biosynthesis; L-histidine from 5-phospho-alpha-D-ribose 1-diphosphate: step 6/9.</text>
</comment>
<comment type="caution">
    <text evidence="12">Lacks conserved residue(s) required for the propagation of feature annotation.</text>
</comment>
<evidence type="ECO:0000256" key="5">
    <source>
        <dbReference type="ARBA" id="ARBA00022723"/>
    </source>
</evidence>
<dbReference type="InterPro" id="IPR020568">
    <property type="entry name" value="Ribosomal_Su5_D2-typ_SF"/>
</dbReference>
<dbReference type="FunFam" id="3.30.230.40:FF:000003">
    <property type="entry name" value="Imidazoleglycerol-phosphate dehydratase HisB"/>
    <property type="match status" value="1"/>
</dbReference>
<dbReference type="PANTHER" id="PTHR23133:SF2">
    <property type="entry name" value="IMIDAZOLEGLYCEROL-PHOSPHATE DEHYDRATASE"/>
    <property type="match status" value="1"/>
</dbReference>
<evidence type="ECO:0000256" key="3">
    <source>
        <dbReference type="ARBA" id="ARBA00022490"/>
    </source>
</evidence>
<feature type="binding site" evidence="12">
    <location>
        <position position="13"/>
    </location>
    <ligand>
        <name>Mg(2+)</name>
        <dbReference type="ChEBI" id="CHEBI:18420"/>
    </ligand>
</feature>
<evidence type="ECO:0000256" key="1">
    <source>
        <dbReference type="ARBA" id="ARBA00001946"/>
    </source>
</evidence>
<dbReference type="OrthoDB" id="9790411at2"/>
<dbReference type="SUPFAM" id="SSF56784">
    <property type="entry name" value="HAD-like"/>
    <property type="match status" value="1"/>
</dbReference>
<comment type="similarity">
    <text evidence="12">In the N-terminal section; belongs to the histidinol-phosphatase family.</text>
</comment>
<dbReference type="HAMAP" id="MF_01022">
    <property type="entry name" value="Bifunc_HisB"/>
    <property type="match status" value="1"/>
</dbReference>
<evidence type="ECO:0000256" key="4">
    <source>
        <dbReference type="ARBA" id="ARBA00022605"/>
    </source>
</evidence>
<keyword evidence="7 12" id="KW-0460">Magnesium</keyword>
<accession>A0A2T5JAR8</accession>
<comment type="catalytic activity">
    <reaction evidence="11 12">
        <text>L-histidinol phosphate + H2O = L-histidinol + phosphate</text>
        <dbReference type="Rhea" id="RHEA:14465"/>
        <dbReference type="ChEBI" id="CHEBI:15377"/>
        <dbReference type="ChEBI" id="CHEBI:43474"/>
        <dbReference type="ChEBI" id="CHEBI:57699"/>
        <dbReference type="ChEBI" id="CHEBI:57980"/>
        <dbReference type="EC" id="3.1.3.15"/>
    </reaction>
</comment>
<dbReference type="NCBIfam" id="TIGR01261">
    <property type="entry name" value="hisB_Nterm"/>
    <property type="match status" value="1"/>
</dbReference>
<keyword evidence="10 12" id="KW-0511">Multifunctional enzyme</keyword>
<protein>
    <recommendedName>
        <fullName evidence="12">Histidine biosynthesis bifunctional protein HisB</fullName>
    </recommendedName>
    <domain>
        <recommendedName>
            <fullName evidence="12">Histidinol-phosphatase</fullName>
            <ecNumber evidence="12">3.1.3.15</ecNumber>
        </recommendedName>
    </domain>
    <domain>
        <recommendedName>
            <fullName evidence="12">Imidazoleglycerol-phosphate dehydratase</fullName>
            <shortName evidence="12">IGPD</shortName>
            <ecNumber evidence="12">4.2.1.19</ecNumber>
        </recommendedName>
    </domain>
</protein>
<dbReference type="InterPro" id="IPR005954">
    <property type="entry name" value="HisB_N"/>
</dbReference>
<name>A0A2T5JAR8_9SPHI</name>
<dbReference type="Pfam" id="PF13242">
    <property type="entry name" value="Hydrolase_like"/>
    <property type="match status" value="1"/>
</dbReference>
<dbReference type="GO" id="GO:0000105">
    <property type="term" value="P:L-histidine biosynthetic process"/>
    <property type="evidence" value="ECO:0007669"/>
    <property type="project" value="UniProtKB-UniRule"/>
</dbReference>
<evidence type="ECO:0000256" key="6">
    <source>
        <dbReference type="ARBA" id="ARBA00022801"/>
    </source>
</evidence>
<dbReference type="FunFam" id="3.30.230.40:FF:000001">
    <property type="entry name" value="Imidazoleglycerol-phosphate dehydratase HisB"/>
    <property type="match status" value="1"/>
</dbReference>
<keyword evidence="4 12" id="KW-0028">Amino-acid biosynthesis</keyword>
<comment type="pathway">
    <text evidence="12">Amino-acid biosynthesis; L-histidine biosynthesis; L-histidine from 5-phospho-alpha-D-ribose 1-diphosphate: step 8/9.</text>
</comment>
<dbReference type="PROSITE" id="PS00955">
    <property type="entry name" value="IGP_DEHYDRATASE_2"/>
    <property type="match status" value="1"/>
</dbReference>
<keyword evidence="8 12" id="KW-0368">Histidine biosynthesis</keyword>
<dbReference type="RefSeq" id="WP_107828158.1">
    <property type="nucleotide sequence ID" value="NZ_CP160205.1"/>
</dbReference>
<dbReference type="InterPro" id="IPR036412">
    <property type="entry name" value="HAD-like_sf"/>
</dbReference>
<dbReference type="InterPro" id="IPR000807">
    <property type="entry name" value="ImidazoleglycerolP_deHydtase"/>
</dbReference>
<dbReference type="NCBIfam" id="NF002111">
    <property type="entry name" value="PRK00951.2-1"/>
    <property type="match status" value="1"/>
</dbReference>
<gene>
    <name evidence="12" type="primary">hisB</name>
    <name evidence="13" type="ORF">C8P68_103122</name>
</gene>
<evidence type="ECO:0000256" key="12">
    <source>
        <dbReference type="HAMAP-Rule" id="MF_01022"/>
    </source>
</evidence>
<dbReference type="InterPro" id="IPR020565">
    <property type="entry name" value="ImidazoleglycerP_deHydtase_CS"/>
</dbReference>
<dbReference type="Proteomes" id="UP000244168">
    <property type="component" value="Unassembled WGS sequence"/>
</dbReference>
<keyword evidence="9 12" id="KW-0456">Lyase</keyword>
<dbReference type="PROSITE" id="PS00954">
    <property type="entry name" value="IGP_DEHYDRATASE_1"/>
    <property type="match status" value="1"/>
</dbReference>
<dbReference type="CDD" id="cd07914">
    <property type="entry name" value="IGPD"/>
    <property type="match status" value="1"/>
</dbReference>
<comment type="catalytic activity">
    <reaction evidence="12">
        <text>D-erythro-1-(imidazol-4-yl)glycerol 3-phosphate = 3-(imidazol-4-yl)-2-oxopropyl phosphate + H2O</text>
        <dbReference type="Rhea" id="RHEA:11040"/>
        <dbReference type="ChEBI" id="CHEBI:15377"/>
        <dbReference type="ChEBI" id="CHEBI:57766"/>
        <dbReference type="ChEBI" id="CHEBI:58278"/>
        <dbReference type="EC" id="4.2.1.19"/>
    </reaction>
</comment>
<dbReference type="UniPathway" id="UPA00031">
    <property type="reaction ID" value="UER00011"/>
</dbReference>
<dbReference type="EC" id="3.1.3.15" evidence="12"/>
<dbReference type="Gene3D" id="3.30.230.40">
    <property type="entry name" value="Imidazole glycerol phosphate dehydratase, domain 1"/>
    <property type="match status" value="2"/>
</dbReference>
<evidence type="ECO:0000256" key="9">
    <source>
        <dbReference type="ARBA" id="ARBA00023239"/>
    </source>
</evidence>
<evidence type="ECO:0000256" key="7">
    <source>
        <dbReference type="ARBA" id="ARBA00022842"/>
    </source>
</evidence>
<dbReference type="SUPFAM" id="SSF54211">
    <property type="entry name" value="Ribosomal protein S5 domain 2-like"/>
    <property type="match status" value="2"/>
</dbReference>
<keyword evidence="3 12" id="KW-0963">Cytoplasm</keyword>
<dbReference type="EMBL" id="QAOQ01000003">
    <property type="protein sequence ID" value="PTQ97963.1"/>
    <property type="molecule type" value="Genomic_DNA"/>
</dbReference>
<comment type="similarity">
    <text evidence="12">In the C-terminal section; belongs to the imidazoleglycerol-phosphate dehydratase family.</text>
</comment>
<dbReference type="HAMAP" id="MF_00076">
    <property type="entry name" value="HisB"/>
    <property type="match status" value="1"/>
</dbReference>
<dbReference type="Pfam" id="PF00475">
    <property type="entry name" value="IGPD"/>
    <property type="match status" value="1"/>
</dbReference>
<dbReference type="GO" id="GO:0046872">
    <property type="term" value="F:metal ion binding"/>
    <property type="evidence" value="ECO:0007669"/>
    <property type="project" value="UniProtKB-KW"/>
</dbReference>
<evidence type="ECO:0000313" key="14">
    <source>
        <dbReference type="Proteomes" id="UP000244168"/>
    </source>
</evidence>
<evidence type="ECO:0000256" key="2">
    <source>
        <dbReference type="ARBA" id="ARBA00005047"/>
    </source>
</evidence>
<keyword evidence="5 12" id="KW-0479">Metal-binding</keyword>
<feature type="region of interest" description="Imidazoleglycerol-phosphate dehydratase" evidence="12">
    <location>
        <begin position="193"/>
        <end position="383"/>
    </location>
</feature>
<evidence type="ECO:0000313" key="13">
    <source>
        <dbReference type="EMBL" id="PTQ97963.1"/>
    </source>
</evidence>
<dbReference type="NCBIfam" id="TIGR01662">
    <property type="entry name" value="HAD-SF-IIIA"/>
    <property type="match status" value="1"/>
</dbReference>
<feature type="region of interest" description="Histidinol-phosphatase" evidence="12">
    <location>
        <begin position="1"/>
        <end position="192"/>
    </location>
</feature>
<proteinExistence type="inferred from homology"/>
<organism evidence="13 14">
    <name type="scientific">Mucilaginibacter yixingensis</name>
    <dbReference type="NCBI Taxonomy" id="1295612"/>
    <lineage>
        <taxon>Bacteria</taxon>
        <taxon>Pseudomonadati</taxon>
        <taxon>Bacteroidota</taxon>
        <taxon>Sphingobacteriia</taxon>
        <taxon>Sphingobacteriales</taxon>
        <taxon>Sphingobacteriaceae</taxon>
        <taxon>Mucilaginibacter</taxon>
    </lineage>
</organism>
<evidence type="ECO:0000256" key="10">
    <source>
        <dbReference type="ARBA" id="ARBA00023268"/>
    </source>
</evidence>
<feature type="binding site" evidence="12">
    <location>
        <position position="11"/>
    </location>
    <ligand>
        <name>Mg(2+)</name>
        <dbReference type="ChEBI" id="CHEBI:18420"/>
    </ligand>
</feature>
<dbReference type="NCBIfam" id="TIGR01656">
    <property type="entry name" value="Histidinol-ppas"/>
    <property type="match status" value="1"/>
</dbReference>
<feature type="active site" description="Proton donor" evidence="12">
    <location>
        <position position="13"/>
    </location>
</feature>
<comment type="caution">
    <text evidence="13">The sequence shown here is derived from an EMBL/GenBank/DDBJ whole genome shotgun (WGS) entry which is preliminary data.</text>
</comment>
<dbReference type="InterPro" id="IPR038494">
    <property type="entry name" value="IGPD_sf"/>
</dbReference>
<dbReference type="AlphaFoldDB" id="A0A2T5JAR8"/>
<dbReference type="InterPro" id="IPR023214">
    <property type="entry name" value="HAD_sf"/>
</dbReference>
<dbReference type="InterPro" id="IPR006549">
    <property type="entry name" value="HAD-SF_hydro_IIIA"/>
</dbReference>
<dbReference type="InterPro" id="IPR006543">
    <property type="entry name" value="Histidinol-phos"/>
</dbReference>
<dbReference type="NCBIfam" id="NF002114">
    <property type="entry name" value="PRK00951.2-4"/>
    <property type="match status" value="1"/>
</dbReference>
<comment type="subcellular location">
    <subcellularLocation>
        <location evidence="12">Cytoplasm</location>
    </subcellularLocation>
</comment>
<keyword evidence="14" id="KW-1185">Reference proteome</keyword>
<feature type="binding site" evidence="12">
    <location>
        <position position="132"/>
    </location>
    <ligand>
        <name>Mg(2+)</name>
        <dbReference type="ChEBI" id="CHEBI:18420"/>
    </ligand>
</feature>
<evidence type="ECO:0000256" key="11">
    <source>
        <dbReference type="ARBA" id="ARBA00049158"/>
    </source>
</evidence>
<reference evidence="13 14" key="1">
    <citation type="submission" date="2018-04" db="EMBL/GenBank/DDBJ databases">
        <title>Genomic Encyclopedia of Archaeal and Bacterial Type Strains, Phase II (KMG-II): from individual species to whole genera.</title>
        <authorList>
            <person name="Goeker M."/>
        </authorList>
    </citation>
    <scope>NUCLEOTIDE SEQUENCE [LARGE SCALE GENOMIC DNA]</scope>
    <source>
        <strain evidence="13 14">DSM 26809</strain>
    </source>
</reference>
<dbReference type="InterPro" id="IPR020566">
    <property type="entry name" value="His_synth_bifunc_HisB"/>
</dbReference>
<evidence type="ECO:0000256" key="8">
    <source>
        <dbReference type="ARBA" id="ARBA00023102"/>
    </source>
</evidence>
<dbReference type="Gene3D" id="3.40.50.1000">
    <property type="entry name" value="HAD superfamily/HAD-like"/>
    <property type="match status" value="1"/>
</dbReference>
<dbReference type="GO" id="GO:0004401">
    <property type="term" value="F:histidinol-phosphatase activity"/>
    <property type="evidence" value="ECO:0007669"/>
    <property type="project" value="UniProtKB-UniRule"/>
</dbReference>
<dbReference type="GO" id="GO:0004424">
    <property type="term" value="F:imidazoleglycerol-phosphate dehydratase activity"/>
    <property type="evidence" value="ECO:0007669"/>
    <property type="project" value="UniProtKB-UniRule"/>
</dbReference>
<dbReference type="NCBIfam" id="NF003937">
    <property type="entry name" value="PRK05446.1"/>
    <property type="match status" value="1"/>
</dbReference>
<comment type="cofactor">
    <cofactor evidence="1 12">
        <name>Mg(2+)</name>
        <dbReference type="ChEBI" id="CHEBI:18420"/>
    </cofactor>
</comment>
<dbReference type="EC" id="4.2.1.19" evidence="12"/>
<feature type="active site" description="Nucleophile" evidence="12">
    <location>
        <position position="11"/>
    </location>
</feature>
<dbReference type="PANTHER" id="PTHR23133">
    <property type="entry name" value="IMIDAZOLEGLYCEROL-PHOSPHATE DEHYDRATASE HIS7"/>
    <property type="match status" value="1"/>
</dbReference>